<comment type="caution">
    <text evidence="4">The sequence shown here is derived from an EMBL/GenBank/DDBJ whole genome shotgun (WGS) entry which is preliminary data.</text>
</comment>
<evidence type="ECO:0000256" key="2">
    <source>
        <dbReference type="RuleBase" id="RU003616"/>
    </source>
</evidence>
<evidence type="ECO:0000313" key="5">
    <source>
        <dbReference type="Proteomes" id="UP000228495"/>
    </source>
</evidence>
<dbReference type="EMBL" id="PCSU01000068">
    <property type="protein sequence ID" value="PIP56272.1"/>
    <property type="molecule type" value="Genomic_DNA"/>
</dbReference>
<organism evidence="4 5">
    <name type="scientific">candidate division WWE3 bacterium CG22_combo_CG10-13_8_21_14_all_39_12</name>
    <dbReference type="NCBI Taxonomy" id="1975094"/>
    <lineage>
        <taxon>Bacteria</taxon>
        <taxon>Katanobacteria</taxon>
    </lineage>
</organism>
<dbReference type="Pfam" id="PF00011">
    <property type="entry name" value="HSP20"/>
    <property type="match status" value="1"/>
</dbReference>
<dbReference type="AlphaFoldDB" id="A0A2H0BF21"/>
<sequence>MTRIVRWDPFQEFRSAMLSPNTFGGFLDDEGEGMLRINLSEDDTSIKIETDLPGVNLDDVDIDVSTDSVTIHAKREETEEEKSREYIRRERRYGSYARTISLPSQVVPEKAEATFTDGTLVLTVEKLPESSSNQVKVKVNRS</sequence>
<comment type="similarity">
    <text evidence="1 2">Belongs to the small heat shock protein (HSP20) family.</text>
</comment>
<proteinExistence type="inferred from homology"/>
<reference evidence="4 5" key="1">
    <citation type="submission" date="2017-09" db="EMBL/GenBank/DDBJ databases">
        <title>Depth-based differentiation of microbial function through sediment-hosted aquifers and enrichment of novel symbionts in the deep terrestrial subsurface.</title>
        <authorList>
            <person name="Probst A.J."/>
            <person name="Ladd B."/>
            <person name="Jarett J.K."/>
            <person name="Geller-Mcgrath D.E."/>
            <person name="Sieber C.M."/>
            <person name="Emerson J.B."/>
            <person name="Anantharaman K."/>
            <person name="Thomas B.C."/>
            <person name="Malmstrom R."/>
            <person name="Stieglmeier M."/>
            <person name="Klingl A."/>
            <person name="Woyke T."/>
            <person name="Ryan C.M."/>
            <person name="Banfield J.F."/>
        </authorList>
    </citation>
    <scope>NUCLEOTIDE SEQUENCE [LARGE SCALE GENOMIC DNA]</scope>
    <source>
        <strain evidence="4">CG22_combo_CG10-13_8_21_14_all_39_12</strain>
    </source>
</reference>
<dbReference type="PROSITE" id="PS01031">
    <property type="entry name" value="SHSP"/>
    <property type="match status" value="1"/>
</dbReference>
<protein>
    <recommendedName>
        <fullName evidence="3">SHSP domain-containing protein</fullName>
    </recommendedName>
</protein>
<dbReference type="SUPFAM" id="SSF49764">
    <property type="entry name" value="HSP20-like chaperones"/>
    <property type="match status" value="1"/>
</dbReference>
<accession>A0A2H0BF21</accession>
<dbReference type="CDD" id="cd06464">
    <property type="entry name" value="ACD_sHsps-like"/>
    <property type="match status" value="1"/>
</dbReference>
<evidence type="ECO:0000313" key="4">
    <source>
        <dbReference type="EMBL" id="PIP56272.1"/>
    </source>
</evidence>
<dbReference type="InterPro" id="IPR002068">
    <property type="entry name" value="A-crystallin/Hsp20_dom"/>
</dbReference>
<name>A0A2H0BF21_UNCKA</name>
<evidence type="ECO:0000259" key="3">
    <source>
        <dbReference type="PROSITE" id="PS01031"/>
    </source>
</evidence>
<evidence type="ECO:0000256" key="1">
    <source>
        <dbReference type="PROSITE-ProRule" id="PRU00285"/>
    </source>
</evidence>
<dbReference type="Gene3D" id="2.60.40.790">
    <property type="match status" value="1"/>
</dbReference>
<gene>
    <name evidence="4" type="ORF">COX05_04000</name>
</gene>
<dbReference type="PANTHER" id="PTHR11527">
    <property type="entry name" value="HEAT-SHOCK PROTEIN 20 FAMILY MEMBER"/>
    <property type="match status" value="1"/>
</dbReference>
<feature type="domain" description="SHSP" evidence="3">
    <location>
        <begin position="28"/>
        <end position="142"/>
    </location>
</feature>
<dbReference type="InterPro" id="IPR008978">
    <property type="entry name" value="HSP20-like_chaperone"/>
</dbReference>
<dbReference type="Proteomes" id="UP000228495">
    <property type="component" value="Unassembled WGS sequence"/>
</dbReference>
<dbReference type="InterPro" id="IPR031107">
    <property type="entry name" value="Small_HSP"/>
</dbReference>